<organism evidence="2 3">
    <name type="scientific">Nocardia wallacei</name>
    <dbReference type="NCBI Taxonomy" id="480035"/>
    <lineage>
        <taxon>Bacteria</taxon>
        <taxon>Bacillati</taxon>
        <taxon>Actinomycetota</taxon>
        <taxon>Actinomycetes</taxon>
        <taxon>Mycobacteriales</taxon>
        <taxon>Nocardiaceae</taxon>
        <taxon>Nocardia</taxon>
    </lineage>
</organism>
<evidence type="ECO:0000313" key="3">
    <source>
        <dbReference type="Proteomes" id="UP000516173"/>
    </source>
</evidence>
<dbReference type="AlphaFoldDB" id="A0A7G1KIF7"/>
<dbReference type="GeneID" id="80346142"/>
<dbReference type="Pfam" id="PF13460">
    <property type="entry name" value="NAD_binding_10"/>
    <property type="match status" value="1"/>
</dbReference>
<dbReference type="InterPro" id="IPR016040">
    <property type="entry name" value="NAD(P)-bd_dom"/>
</dbReference>
<name>A0A7G1KIF7_9NOCA</name>
<dbReference type="SUPFAM" id="SSF51735">
    <property type="entry name" value="NAD(P)-binding Rossmann-fold domains"/>
    <property type="match status" value="1"/>
</dbReference>
<proteinExistence type="predicted"/>
<accession>A0A7G1KIF7</accession>
<dbReference type="PANTHER" id="PTHR43162:SF1">
    <property type="entry name" value="PRESTALK A DIFFERENTIATION PROTEIN A"/>
    <property type="match status" value="1"/>
</dbReference>
<dbReference type="KEGG" id="nwl:NWFMUON74_15510"/>
<dbReference type="InterPro" id="IPR036291">
    <property type="entry name" value="NAD(P)-bd_dom_sf"/>
</dbReference>
<keyword evidence="3" id="KW-1185">Reference proteome</keyword>
<dbReference type="RefSeq" id="WP_187687258.1">
    <property type="nucleotide sequence ID" value="NZ_AP023396.1"/>
</dbReference>
<gene>
    <name evidence="2" type="ORF">NWFMUON74_15510</name>
</gene>
<dbReference type="Proteomes" id="UP000516173">
    <property type="component" value="Chromosome"/>
</dbReference>
<reference evidence="2 3" key="1">
    <citation type="submission" date="2020-08" db="EMBL/GenBank/DDBJ databases">
        <title>Genome Sequencing of Nocardia wallacei strain FMUON74 and assembly.</title>
        <authorList>
            <person name="Toyokawa M."/>
            <person name="Uesaka K."/>
        </authorList>
    </citation>
    <scope>NUCLEOTIDE SEQUENCE [LARGE SCALE GENOMIC DNA]</scope>
    <source>
        <strain evidence="2 3">FMUON74</strain>
    </source>
</reference>
<dbReference type="EMBL" id="AP023396">
    <property type="protein sequence ID" value="BCK53779.1"/>
    <property type="molecule type" value="Genomic_DNA"/>
</dbReference>
<evidence type="ECO:0000259" key="1">
    <source>
        <dbReference type="Pfam" id="PF13460"/>
    </source>
</evidence>
<protein>
    <submittedName>
        <fullName evidence="2">Nucleotide-diphosphate-sugar epimerase</fullName>
    </submittedName>
</protein>
<dbReference type="PANTHER" id="PTHR43162">
    <property type="match status" value="1"/>
</dbReference>
<evidence type="ECO:0000313" key="2">
    <source>
        <dbReference type="EMBL" id="BCK53779.1"/>
    </source>
</evidence>
<dbReference type="Gene3D" id="3.90.25.10">
    <property type="entry name" value="UDP-galactose 4-epimerase, domain 1"/>
    <property type="match status" value="1"/>
</dbReference>
<feature type="domain" description="NAD(P)-binding" evidence="1">
    <location>
        <begin position="7"/>
        <end position="166"/>
    </location>
</feature>
<dbReference type="InterPro" id="IPR051604">
    <property type="entry name" value="Ergot_Alk_Oxidoreductase"/>
</dbReference>
<dbReference type="Gene3D" id="3.40.50.720">
    <property type="entry name" value="NAD(P)-binding Rossmann-like Domain"/>
    <property type="match status" value="1"/>
</dbReference>
<sequence>MKILVTGATANIGRMVVDHLVDLGADDIRALSNHPERTAFPPEVEVVEGYLRRLSSLPRAFAGVDRMYLAPAHETVTEVVELARRAGIQHIVDLSGNETSTWQPIAQAVEQSGVGWTHLHAYEFMENTTDWAEQIRATGQVREPYPDSADAPIAMDDIARVAATILLGDGHLGATYRLTGPETFTRAERLRFLAEAIGRELSFVTVSPAELTARLEPKMGEFFARWFVEGLAARVEHPQIATSTVADLTGRATTFADWATANAELFR</sequence>